<organism evidence="1 2">
    <name type="scientific">Pelotomaculum isophthalicicum JI</name>
    <dbReference type="NCBI Taxonomy" id="947010"/>
    <lineage>
        <taxon>Bacteria</taxon>
        <taxon>Bacillati</taxon>
        <taxon>Bacillota</taxon>
        <taxon>Clostridia</taxon>
        <taxon>Eubacteriales</taxon>
        <taxon>Desulfotomaculaceae</taxon>
        <taxon>Pelotomaculum</taxon>
    </lineage>
</organism>
<gene>
    <name evidence="1" type="ORF">L7E55_17295</name>
</gene>
<evidence type="ECO:0000313" key="2">
    <source>
        <dbReference type="Proteomes" id="UP001154312"/>
    </source>
</evidence>
<dbReference type="RefSeq" id="WP_277445614.1">
    <property type="nucleotide sequence ID" value="NZ_JAKOAV010000068.1"/>
</dbReference>
<reference evidence="1" key="1">
    <citation type="submission" date="2022-02" db="EMBL/GenBank/DDBJ databases">
        <authorList>
            <person name="Leng L."/>
        </authorList>
    </citation>
    <scope>NUCLEOTIDE SEQUENCE</scope>
    <source>
        <strain evidence="1">JI</strain>
    </source>
</reference>
<comment type="caution">
    <text evidence="1">The sequence shown here is derived from an EMBL/GenBank/DDBJ whole genome shotgun (WGS) entry which is preliminary data.</text>
</comment>
<accession>A0A9X4JWU8</accession>
<proteinExistence type="predicted"/>
<dbReference type="EMBL" id="JAKOAV010000068">
    <property type="protein sequence ID" value="MDF9410068.1"/>
    <property type="molecule type" value="Genomic_DNA"/>
</dbReference>
<dbReference type="Proteomes" id="UP001154312">
    <property type="component" value="Unassembled WGS sequence"/>
</dbReference>
<protein>
    <submittedName>
        <fullName evidence="1">Uncharacterized protein</fullName>
    </submittedName>
</protein>
<sequence length="88" mass="10508">MVFMIQSPKVKRHLKEIKSDKWTIEELSELINAIVHDFQIKVRIVGNADDEDFWALSPEEEQRFNDLLQKSTKDLKNKRYTEYSRPQA</sequence>
<evidence type="ECO:0000313" key="1">
    <source>
        <dbReference type="EMBL" id="MDF9410068.1"/>
    </source>
</evidence>
<name>A0A9X4JWU8_9FIRM</name>
<dbReference type="AlphaFoldDB" id="A0A9X4JWU8"/>
<keyword evidence="2" id="KW-1185">Reference proteome</keyword>